<dbReference type="Gene3D" id="3.30.1460.30">
    <property type="entry name" value="YgaC/TfoX-N like chaperone"/>
    <property type="match status" value="1"/>
</dbReference>
<dbReference type="AlphaFoldDB" id="A0A926S5G1"/>
<gene>
    <name evidence="2" type="ORF">HK439_14210</name>
</gene>
<reference evidence="2" key="1">
    <citation type="submission" date="2020-05" db="EMBL/GenBank/DDBJ databases">
        <title>Identification of trans-AT polyketide cluster in two marine bacteria, producers of a novel glutaramide-containing polyketide sesbanimide D and analogs.</title>
        <authorList>
            <person name="Kacar D."/>
            <person name="Rodriguez P."/>
            <person name="Canedo L."/>
            <person name="Gonzalez E."/>
            <person name="Galan B."/>
            <person name="De La Calle F."/>
            <person name="Garcia J.L."/>
        </authorList>
    </citation>
    <scope>NUCLEOTIDE SEQUENCE</scope>
    <source>
        <strain evidence="2">PHM038</strain>
    </source>
</reference>
<name>A0A926S5G1_9HYPH</name>
<dbReference type="EMBL" id="JABFCZ010000015">
    <property type="protein sequence ID" value="MBD1547418.1"/>
    <property type="molecule type" value="Genomic_DNA"/>
</dbReference>
<dbReference type="Proteomes" id="UP000598467">
    <property type="component" value="Unassembled WGS sequence"/>
</dbReference>
<dbReference type="RefSeq" id="WP_190292179.1">
    <property type="nucleotide sequence ID" value="NZ_JABFCZ010000015.1"/>
</dbReference>
<evidence type="ECO:0000259" key="1">
    <source>
        <dbReference type="Pfam" id="PF04993"/>
    </source>
</evidence>
<dbReference type="InterPro" id="IPR007076">
    <property type="entry name" value="TfoX_N"/>
</dbReference>
<comment type="caution">
    <text evidence="2">The sequence shown here is derived from an EMBL/GenBank/DDBJ whole genome shotgun (WGS) entry which is preliminary data.</text>
</comment>
<feature type="domain" description="TfoX N-terminal" evidence="1">
    <location>
        <begin position="20"/>
        <end position="102"/>
    </location>
</feature>
<dbReference type="Pfam" id="PF04993">
    <property type="entry name" value="TfoX_N"/>
    <property type="match status" value="1"/>
</dbReference>
<organism evidence="2 3">
    <name type="scientific">Roseibium aggregatum</name>
    <dbReference type="NCBI Taxonomy" id="187304"/>
    <lineage>
        <taxon>Bacteria</taxon>
        <taxon>Pseudomonadati</taxon>
        <taxon>Pseudomonadota</taxon>
        <taxon>Alphaproteobacteria</taxon>
        <taxon>Hyphomicrobiales</taxon>
        <taxon>Stappiaceae</taxon>
        <taxon>Roseibium</taxon>
    </lineage>
</organism>
<accession>A0A926S5G1</accession>
<proteinExistence type="predicted"/>
<evidence type="ECO:0000313" key="3">
    <source>
        <dbReference type="Proteomes" id="UP000598467"/>
    </source>
</evidence>
<dbReference type="SUPFAM" id="SSF159894">
    <property type="entry name" value="YgaC/TfoX-N like"/>
    <property type="match status" value="1"/>
</dbReference>
<sequence>MTDMDKQLLAERVRAVLPDENVTHRPMFGSIGFMLNGNLLCGAGKKGLMIRIDPAREADILKSPHVTQVRMSERRMRGFLRVGPDGLTTDEDLEHWIGVAMDYVGEMPAKEKK</sequence>
<protein>
    <submittedName>
        <fullName evidence="2">TfoX/Sxy family protein</fullName>
    </submittedName>
</protein>
<evidence type="ECO:0000313" key="2">
    <source>
        <dbReference type="EMBL" id="MBD1547418.1"/>
    </source>
</evidence>